<keyword evidence="1" id="KW-1133">Transmembrane helix</keyword>
<keyword evidence="1" id="KW-0812">Transmembrane</keyword>
<protein>
    <recommendedName>
        <fullName evidence="5">Ion transport domain-containing protein</fullName>
    </recommendedName>
</protein>
<dbReference type="Proteomes" id="UP000784294">
    <property type="component" value="Unassembled WGS sequence"/>
</dbReference>
<gene>
    <name evidence="3" type="ORF">PXEA_LOCUS16630</name>
</gene>
<evidence type="ECO:0000256" key="2">
    <source>
        <dbReference type="SAM" id="SignalP"/>
    </source>
</evidence>
<evidence type="ECO:0008006" key="5">
    <source>
        <dbReference type="Google" id="ProtNLM"/>
    </source>
</evidence>
<keyword evidence="1" id="KW-0472">Membrane</keyword>
<name>A0A3S5BXK6_9PLAT</name>
<proteinExistence type="predicted"/>
<accession>A0A3S5BXK6</accession>
<dbReference type="AlphaFoldDB" id="A0A3S5BXK6"/>
<feature type="transmembrane region" description="Helical" evidence="1">
    <location>
        <begin position="64"/>
        <end position="82"/>
    </location>
</feature>
<dbReference type="EMBL" id="CAAALY010060546">
    <property type="protein sequence ID" value="VEL23190.1"/>
    <property type="molecule type" value="Genomic_DNA"/>
</dbReference>
<keyword evidence="4" id="KW-1185">Reference proteome</keyword>
<organism evidence="3 4">
    <name type="scientific">Protopolystoma xenopodis</name>
    <dbReference type="NCBI Taxonomy" id="117903"/>
    <lineage>
        <taxon>Eukaryota</taxon>
        <taxon>Metazoa</taxon>
        <taxon>Spiralia</taxon>
        <taxon>Lophotrochozoa</taxon>
        <taxon>Platyhelminthes</taxon>
        <taxon>Monogenea</taxon>
        <taxon>Polyopisthocotylea</taxon>
        <taxon>Polystomatidea</taxon>
        <taxon>Polystomatidae</taxon>
        <taxon>Protopolystoma</taxon>
    </lineage>
</organism>
<evidence type="ECO:0000256" key="1">
    <source>
        <dbReference type="SAM" id="Phobius"/>
    </source>
</evidence>
<sequence>MAAAPCLSVICLHVLHELWVVFSLEADDMGRDPNCFCPQSLARFVWDKKLFRCLTRELTDNRMHLMLVGVMVLLMISSALAGPRHSSPEQAG</sequence>
<evidence type="ECO:0000313" key="4">
    <source>
        <dbReference type="Proteomes" id="UP000784294"/>
    </source>
</evidence>
<keyword evidence="2" id="KW-0732">Signal</keyword>
<evidence type="ECO:0000313" key="3">
    <source>
        <dbReference type="EMBL" id="VEL23190.1"/>
    </source>
</evidence>
<feature type="chain" id="PRO_5018608305" description="Ion transport domain-containing protein" evidence="2">
    <location>
        <begin position="27"/>
        <end position="92"/>
    </location>
</feature>
<feature type="signal peptide" evidence="2">
    <location>
        <begin position="1"/>
        <end position="26"/>
    </location>
</feature>
<comment type="caution">
    <text evidence="3">The sequence shown here is derived from an EMBL/GenBank/DDBJ whole genome shotgun (WGS) entry which is preliminary data.</text>
</comment>
<reference evidence="3" key="1">
    <citation type="submission" date="2018-11" db="EMBL/GenBank/DDBJ databases">
        <authorList>
            <consortium name="Pathogen Informatics"/>
        </authorList>
    </citation>
    <scope>NUCLEOTIDE SEQUENCE</scope>
</reference>